<evidence type="ECO:0000313" key="2">
    <source>
        <dbReference type="EMBL" id="KAH3709585.1"/>
    </source>
</evidence>
<name>A0A9D3Z2R6_DREPO</name>
<dbReference type="AlphaFoldDB" id="A0A9D3Z2R6"/>
<feature type="compositionally biased region" description="Pro residues" evidence="1">
    <location>
        <begin position="1"/>
        <end position="15"/>
    </location>
</feature>
<comment type="caution">
    <text evidence="2">The sequence shown here is derived from an EMBL/GenBank/DDBJ whole genome shotgun (WGS) entry which is preliminary data.</text>
</comment>
<evidence type="ECO:0000256" key="1">
    <source>
        <dbReference type="SAM" id="MobiDB-lite"/>
    </source>
</evidence>
<sequence length="62" mass="6527">MERGDPLPPPPPPSLNPGQLSVSLPQFPSLNPLVECAPTPTFSKPRSVECAPAPPPSLNPFN</sequence>
<evidence type="ECO:0000313" key="3">
    <source>
        <dbReference type="Proteomes" id="UP000828390"/>
    </source>
</evidence>
<feature type="compositionally biased region" description="Pro residues" evidence="1">
    <location>
        <begin position="52"/>
        <end position="62"/>
    </location>
</feature>
<accession>A0A9D3Z2R6</accession>
<organism evidence="2 3">
    <name type="scientific">Dreissena polymorpha</name>
    <name type="common">Zebra mussel</name>
    <name type="synonym">Mytilus polymorpha</name>
    <dbReference type="NCBI Taxonomy" id="45954"/>
    <lineage>
        <taxon>Eukaryota</taxon>
        <taxon>Metazoa</taxon>
        <taxon>Spiralia</taxon>
        <taxon>Lophotrochozoa</taxon>
        <taxon>Mollusca</taxon>
        <taxon>Bivalvia</taxon>
        <taxon>Autobranchia</taxon>
        <taxon>Heteroconchia</taxon>
        <taxon>Euheterodonta</taxon>
        <taxon>Imparidentia</taxon>
        <taxon>Neoheterodontei</taxon>
        <taxon>Myida</taxon>
        <taxon>Dreissenoidea</taxon>
        <taxon>Dreissenidae</taxon>
        <taxon>Dreissena</taxon>
    </lineage>
</organism>
<dbReference type="Proteomes" id="UP000828390">
    <property type="component" value="Unassembled WGS sequence"/>
</dbReference>
<feature type="compositionally biased region" description="Polar residues" evidence="1">
    <location>
        <begin position="18"/>
        <end position="29"/>
    </location>
</feature>
<proteinExistence type="predicted"/>
<dbReference type="EMBL" id="JAIWYP010000014">
    <property type="protein sequence ID" value="KAH3709585.1"/>
    <property type="molecule type" value="Genomic_DNA"/>
</dbReference>
<feature type="region of interest" description="Disordered" evidence="1">
    <location>
        <begin position="1"/>
        <end position="62"/>
    </location>
</feature>
<gene>
    <name evidence="2" type="ORF">DPMN_069049</name>
</gene>
<keyword evidence="3" id="KW-1185">Reference proteome</keyword>
<protein>
    <submittedName>
        <fullName evidence="2">Uncharacterized protein</fullName>
    </submittedName>
</protein>
<reference evidence="2" key="2">
    <citation type="submission" date="2020-11" db="EMBL/GenBank/DDBJ databases">
        <authorList>
            <person name="McCartney M.A."/>
            <person name="Auch B."/>
            <person name="Kono T."/>
            <person name="Mallez S."/>
            <person name="Becker A."/>
            <person name="Gohl D.M."/>
            <person name="Silverstein K.A.T."/>
            <person name="Koren S."/>
            <person name="Bechman K.B."/>
            <person name="Herman A."/>
            <person name="Abrahante J.E."/>
            <person name="Garbe J."/>
        </authorList>
    </citation>
    <scope>NUCLEOTIDE SEQUENCE</scope>
    <source>
        <strain evidence="2">Duluth1</strain>
        <tissue evidence="2">Whole animal</tissue>
    </source>
</reference>
<reference evidence="2" key="1">
    <citation type="journal article" date="2019" name="bioRxiv">
        <title>The Genome of the Zebra Mussel, Dreissena polymorpha: A Resource for Invasive Species Research.</title>
        <authorList>
            <person name="McCartney M.A."/>
            <person name="Auch B."/>
            <person name="Kono T."/>
            <person name="Mallez S."/>
            <person name="Zhang Y."/>
            <person name="Obille A."/>
            <person name="Becker A."/>
            <person name="Abrahante J.E."/>
            <person name="Garbe J."/>
            <person name="Badalamenti J.P."/>
            <person name="Herman A."/>
            <person name="Mangelson H."/>
            <person name="Liachko I."/>
            <person name="Sullivan S."/>
            <person name="Sone E.D."/>
            <person name="Koren S."/>
            <person name="Silverstein K.A.T."/>
            <person name="Beckman K.B."/>
            <person name="Gohl D.M."/>
        </authorList>
    </citation>
    <scope>NUCLEOTIDE SEQUENCE</scope>
    <source>
        <strain evidence="2">Duluth1</strain>
        <tissue evidence="2">Whole animal</tissue>
    </source>
</reference>